<sequence>MRRVFGWTDLKPCWARLNRSSYFCSGTAYSLASDPSHNVGTGGEFIQSWMGEPDSPHKHPSRDVPPVH</sequence>
<gene>
    <name evidence="2" type="ORF">R3I93_017324</name>
</gene>
<feature type="region of interest" description="Disordered" evidence="1">
    <location>
        <begin position="42"/>
        <end position="68"/>
    </location>
</feature>
<dbReference type="EMBL" id="JAYKXH010000018">
    <property type="protein sequence ID" value="KAK7137212.1"/>
    <property type="molecule type" value="Genomic_DNA"/>
</dbReference>
<evidence type="ECO:0000256" key="1">
    <source>
        <dbReference type="SAM" id="MobiDB-lite"/>
    </source>
</evidence>
<comment type="caution">
    <text evidence="2">The sequence shown here is derived from an EMBL/GenBank/DDBJ whole genome shotgun (WGS) entry which is preliminary data.</text>
</comment>
<dbReference type="AlphaFoldDB" id="A0AAN9CI92"/>
<reference evidence="2 3" key="1">
    <citation type="submission" date="2024-02" db="EMBL/GenBank/DDBJ databases">
        <title>Chromosome-level genome assembly of the Eurasian Minnow (Phoxinus phoxinus).</title>
        <authorList>
            <person name="Oriowo T.O."/>
            <person name="Martin S."/>
            <person name="Stange M."/>
            <person name="Chrysostomakis Y."/>
            <person name="Brown T."/>
            <person name="Winkler S."/>
            <person name="Kukowka S."/>
            <person name="Myers E.W."/>
            <person name="Bohne A."/>
        </authorList>
    </citation>
    <scope>NUCLEOTIDE SEQUENCE [LARGE SCALE GENOMIC DNA]</scope>
    <source>
        <strain evidence="2">ZFMK-TIS-60720</strain>
        <tissue evidence="2">Whole Organism</tissue>
    </source>
</reference>
<keyword evidence="3" id="KW-1185">Reference proteome</keyword>
<organism evidence="2 3">
    <name type="scientific">Phoxinus phoxinus</name>
    <name type="common">Eurasian minnow</name>
    <dbReference type="NCBI Taxonomy" id="58324"/>
    <lineage>
        <taxon>Eukaryota</taxon>
        <taxon>Metazoa</taxon>
        <taxon>Chordata</taxon>
        <taxon>Craniata</taxon>
        <taxon>Vertebrata</taxon>
        <taxon>Euteleostomi</taxon>
        <taxon>Actinopterygii</taxon>
        <taxon>Neopterygii</taxon>
        <taxon>Teleostei</taxon>
        <taxon>Ostariophysi</taxon>
        <taxon>Cypriniformes</taxon>
        <taxon>Leuciscidae</taxon>
        <taxon>Phoxininae</taxon>
        <taxon>Phoxinus</taxon>
    </lineage>
</organism>
<evidence type="ECO:0000313" key="3">
    <source>
        <dbReference type="Proteomes" id="UP001364617"/>
    </source>
</evidence>
<protein>
    <submittedName>
        <fullName evidence="2">Uncharacterized protein</fullName>
    </submittedName>
</protein>
<accession>A0AAN9CI92</accession>
<name>A0AAN9CI92_9TELE</name>
<dbReference type="Proteomes" id="UP001364617">
    <property type="component" value="Unassembled WGS sequence"/>
</dbReference>
<proteinExistence type="predicted"/>
<evidence type="ECO:0000313" key="2">
    <source>
        <dbReference type="EMBL" id="KAK7137212.1"/>
    </source>
</evidence>